<evidence type="ECO:0000313" key="1">
    <source>
        <dbReference type="EMBL" id="CAG8656088.1"/>
    </source>
</evidence>
<organism evidence="1 2">
    <name type="scientific">Ambispora leptoticha</name>
    <dbReference type="NCBI Taxonomy" id="144679"/>
    <lineage>
        <taxon>Eukaryota</taxon>
        <taxon>Fungi</taxon>
        <taxon>Fungi incertae sedis</taxon>
        <taxon>Mucoromycota</taxon>
        <taxon>Glomeromycotina</taxon>
        <taxon>Glomeromycetes</taxon>
        <taxon>Archaeosporales</taxon>
        <taxon>Ambisporaceae</taxon>
        <taxon>Ambispora</taxon>
    </lineage>
</organism>
<dbReference type="PANTHER" id="PTHR45737">
    <property type="entry name" value="VON WILLEBRAND FACTOR A DOMAIN-CONTAINING PROTEIN 5A"/>
    <property type="match status" value="1"/>
</dbReference>
<proteinExistence type="predicted"/>
<reference evidence="1" key="1">
    <citation type="submission" date="2021-06" db="EMBL/GenBank/DDBJ databases">
        <authorList>
            <person name="Kallberg Y."/>
            <person name="Tangrot J."/>
            <person name="Rosling A."/>
        </authorList>
    </citation>
    <scope>NUCLEOTIDE SEQUENCE</scope>
    <source>
        <strain evidence="1">FL130A</strain>
    </source>
</reference>
<comment type="caution">
    <text evidence="1">The sequence shown here is derived from an EMBL/GenBank/DDBJ whole genome shotgun (WGS) entry which is preliminary data.</text>
</comment>
<gene>
    <name evidence="1" type="ORF">ALEPTO_LOCUS10175</name>
</gene>
<dbReference type="OrthoDB" id="2443118at2759"/>
<accession>A0A9N9DX42</accession>
<name>A0A9N9DX42_9GLOM</name>
<dbReference type="PANTHER" id="PTHR45737:SF6">
    <property type="entry name" value="VON WILLEBRAND FACTOR A DOMAIN-CONTAINING PROTEIN 5A"/>
    <property type="match status" value="1"/>
</dbReference>
<keyword evidence="2" id="KW-1185">Reference proteome</keyword>
<evidence type="ECO:0000313" key="2">
    <source>
        <dbReference type="Proteomes" id="UP000789508"/>
    </source>
</evidence>
<feature type="non-terminal residue" evidence="1">
    <location>
        <position position="219"/>
    </location>
</feature>
<sequence>WVFKNSLPKRSTSVLLFSDFETSSSTADKIVKLIKDNQKKHDNQKETHDLRIFSMVMSNIVSNHLAESIARVGKRYTQYVSDLEQINRKALAMLKNSLNPPTLDYEITCTLESNEESQNNDLKVKQVPLEIPELYIGPLIVQDPLYGSKFHPLAARKLIQEIEDGNYYLTMQMIKSLFVKKLWIWQNLITLVPNILASLQLKRQLKGFKAFMVIEELVS</sequence>
<dbReference type="Proteomes" id="UP000789508">
    <property type="component" value="Unassembled WGS sequence"/>
</dbReference>
<protein>
    <submittedName>
        <fullName evidence="1">9706_t:CDS:1</fullName>
    </submittedName>
</protein>
<dbReference type="EMBL" id="CAJVPS010010171">
    <property type="protein sequence ID" value="CAG8656088.1"/>
    <property type="molecule type" value="Genomic_DNA"/>
</dbReference>
<dbReference type="AlphaFoldDB" id="A0A9N9DX42"/>